<evidence type="ECO:0000313" key="10">
    <source>
        <dbReference type="EMBL" id="CAK9439634.1"/>
    </source>
</evidence>
<dbReference type="RefSeq" id="XP_066830672.1">
    <property type="nucleotide sequence ID" value="XM_066973877.1"/>
</dbReference>
<feature type="region of interest" description="Disordered" evidence="9">
    <location>
        <begin position="176"/>
        <end position="195"/>
    </location>
</feature>
<dbReference type="Proteomes" id="UP001497383">
    <property type="component" value="Chromosome 4"/>
</dbReference>
<evidence type="ECO:0000256" key="7">
    <source>
        <dbReference type="ARBA" id="ARBA00032012"/>
    </source>
</evidence>
<dbReference type="PANTHER" id="PTHR13321:SF2">
    <property type="entry name" value="MEDIATOR OF RNA POLYMERASE II TRANSCRIPTION SUBUNIT 18"/>
    <property type="match status" value="1"/>
</dbReference>
<evidence type="ECO:0000256" key="3">
    <source>
        <dbReference type="ARBA" id="ARBA00019612"/>
    </source>
</evidence>
<sequence>MVHQLSLVSSIPHSNYLQTIATLQAITGIFHPQQISTYTLITKPNHVFKPKFEPGKINQIEQYYMKCITTWSNRDLDISQPILNNRVNGVDDIVARKLFTDEEDDGDGDEVGGGKNQFGKEKVWTLQISDIPIAGKNQTCSQQTIYESTLVHTHVAAVDKSDMSDAMEVDIKQEMESKPDAAQVDPSSSSSAASNSIVKNRRNGSFLLFLNDLGYAVINQYWIKGVRFFYGDVIIELFKIFIRDDSQGDDEVGNGIKLKLLDESNTFQIKCYINVAKSTDIEVINSGIKELGHLQDFLKGLFLLEISDRMFLDSRVTSSVK</sequence>
<dbReference type="Pfam" id="PF09637">
    <property type="entry name" value="Med18"/>
    <property type="match status" value="1"/>
</dbReference>
<comment type="similarity">
    <text evidence="2 8">Belongs to the Mediator complex subunit 18 family.</text>
</comment>
<keyword evidence="6 8" id="KW-0539">Nucleus</keyword>
<evidence type="ECO:0000256" key="1">
    <source>
        <dbReference type="ARBA" id="ARBA00004123"/>
    </source>
</evidence>
<evidence type="ECO:0000256" key="6">
    <source>
        <dbReference type="ARBA" id="ARBA00023242"/>
    </source>
</evidence>
<accession>A0ABP0ZTK8</accession>
<keyword evidence="4 8" id="KW-0805">Transcription regulation</keyword>
<comment type="subunit">
    <text evidence="8">Component of the Mediator complex.</text>
</comment>
<protein>
    <recommendedName>
        <fullName evidence="3 8">Mediator of RNA polymerase II transcription subunit 18</fullName>
    </recommendedName>
    <alternativeName>
        <fullName evidence="7 8">Mediator complex subunit 18</fullName>
    </alternativeName>
</protein>
<keyword evidence="8" id="KW-0010">Activator</keyword>
<keyword evidence="11" id="KW-1185">Reference proteome</keyword>
<dbReference type="PANTHER" id="PTHR13321">
    <property type="entry name" value="MEDIATOR OF RNA POLYMERASE II TRANSCRIPTION, SUBUNIT 18"/>
    <property type="match status" value="1"/>
</dbReference>
<proteinExistence type="inferred from homology"/>
<evidence type="ECO:0000256" key="5">
    <source>
        <dbReference type="ARBA" id="ARBA00023163"/>
    </source>
</evidence>
<evidence type="ECO:0000256" key="9">
    <source>
        <dbReference type="SAM" id="MobiDB-lite"/>
    </source>
</evidence>
<name>A0ABP0ZTK8_9ASCO</name>
<dbReference type="InterPro" id="IPR019095">
    <property type="entry name" value="Mediator_Med18"/>
</dbReference>
<evidence type="ECO:0000256" key="2">
    <source>
        <dbReference type="ARBA" id="ARBA00009814"/>
    </source>
</evidence>
<evidence type="ECO:0000313" key="11">
    <source>
        <dbReference type="Proteomes" id="UP001497383"/>
    </source>
</evidence>
<comment type="subcellular location">
    <subcellularLocation>
        <location evidence="1 8">Nucleus</location>
    </subcellularLocation>
</comment>
<organism evidence="10 11">
    <name type="scientific">Lodderomyces beijingensis</name>
    <dbReference type="NCBI Taxonomy" id="1775926"/>
    <lineage>
        <taxon>Eukaryota</taxon>
        <taxon>Fungi</taxon>
        <taxon>Dikarya</taxon>
        <taxon>Ascomycota</taxon>
        <taxon>Saccharomycotina</taxon>
        <taxon>Pichiomycetes</taxon>
        <taxon>Debaryomycetaceae</taxon>
        <taxon>Candida/Lodderomyces clade</taxon>
        <taxon>Lodderomyces</taxon>
    </lineage>
</organism>
<dbReference type="GeneID" id="92208930"/>
<keyword evidence="5 8" id="KW-0804">Transcription</keyword>
<dbReference type="Gene3D" id="2.40.320.10">
    <property type="entry name" value="Hypothetical Protein Pfu-838710-001"/>
    <property type="match status" value="1"/>
</dbReference>
<gene>
    <name evidence="8" type="primary">MED18</name>
    <name evidence="10" type="ORF">LODBEIA_P37340</name>
</gene>
<evidence type="ECO:0000256" key="8">
    <source>
        <dbReference type="RuleBase" id="RU364150"/>
    </source>
</evidence>
<dbReference type="EMBL" id="OZ022408">
    <property type="protein sequence ID" value="CAK9439634.1"/>
    <property type="molecule type" value="Genomic_DNA"/>
</dbReference>
<reference evidence="10 11" key="1">
    <citation type="submission" date="2024-03" db="EMBL/GenBank/DDBJ databases">
        <authorList>
            <person name="Brejova B."/>
        </authorList>
    </citation>
    <scope>NUCLEOTIDE SEQUENCE [LARGE SCALE GENOMIC DNA]</scope>
    <source>
        <strain evidence="10 11">CBS 14171</strain>
    </source>
</reference>
<comment type="function">
    <text evidence="8">Component of the Mediator complex, a coactivator involved in the regulated transcription of nearly all RNA polymerase II-dependent genes. Mediator functions as a bridge to convey information from gene-specific regulatory proteins to the basal RNA polymerase II transcription machinery. Mediator is recruited to promoters by direct interactions with regulatory proteins and serves as a scaffold for the assembly of a functional preinitiation complex with RNA polymerase II and the general transcription factors.</text>
</comment>
<evidence type="ECO:0000256" key="4">
    <source>
        <dbReference type="ARBA" id="ARBA00023015"/>
    </source>
</evidence>